<keyword evidence="8" id="KW-0547">Nucleotide-binding</keyword>
<evidence type="ECO:0000256" key="2">
    <source>
        <dbReference type="ARBA" id="ARBA00004651"/>
    </source>
</evidence>
<evidence type="ECO:0000259" key="16">
    <source>
        <dbReference type="PROSITE" id="PS50109"/>
    </source>
</evidence>
<keyword evidence="6" id="KW-0808">Transferase</keyword>
<dbReference type="SMART" id="SM00387">
    <property type="entry name" value="HATPase_c"/>
    <property type="match status" value="1"/>
</dbReference>
<dbReference type="PROSITE" id="PS50112">
    <property type="entry name" value="PAS"/>
    <property type="match status" value="1"/>
</dbReference>
<evidence type="ECO:0000256" key="5">
    <source>
        <dbReference type="ARBA" id="ARBA00022553"/>
    </source>
</evidence>
<evidence type="ECO:0000259" key="17">
    <source>
        <dbReference type="PROSITE" id="PS50112"/>
    </source>
</evidence>
<organism evidence="18 19">
    <name type="scientific">Paractinoplanes globisporus</name>
    <dbReference type="NCBI Taxonomy" id="113565"/>
    <lineage>
        <taxon>Bacteria</taxon>
        <taxon>Bacillati</taxon>
        <taxon>Actinomycetota</taxon>
        <taxon>Actinomycetes</taxon>
        <taxon>Micromonosporales</taxon>
        <taxon>Micromonosporaceae</taxon>
        <taxon>Paractinoplanes</taxon>
    </lineage>
</organism>
<dbReference type="InterPro" id="IPR005467">
    <property type="entry name" value="His_kinase_dom"/>
</dbReference>
<keyword evidence="7 15" id="KW-0812">Transmembrane</keyword>
<sequence length="570" mass="59794">MRSFWSPKGPWSIARQLFVLQVLVVMLLVAIGTTGAVLLARDDADQAAIDQVTGIAEAVARSPTVIDAVRGPDPSAVLQPYAESVRLATHTDFVVVMGTDRTRYSHPTASLIGKPFIGTIEAALAGGVVKETHMGTLGESVRAVVPVRDGTATVIALVSVGITTEAINRKLLARSPALLVPTALALLLAAGGSWLLSRRLRRQTHGLGPAEMTRMYEYHDAVLHSVREGLLVADRDGRVTLVNDEARRLLALAPADDAARPRPPEAGPRPPEAGPRERAEAGPRPPESGPRPAEAAPTESARPGAAWLPPEVAELLASGVAVADEPVLAGDRVLVANQRVIRSQGQTIGTVLTLRDHTELRALTGELDSVRGLTEALRAQAHEAANRLHTVLTMVELGRTEEAVRLATAELAHAQQLTDQVMGALDEPALAALLLGKSAQAAERGVQLVVDDASRLDGERLPAGDLLTVVGNLVDNALEAVAGTDPPRTVTVLVVEEDGEVLVKVSDSGPGLPARDVDAAFRRGWSTKADGRGVGLSLVRQVADRHGGSYAVSPRPGGGAIVAIRLPVPA</sequence>
<dbReference type="SUPFAM" id="SSF103190">
    <property type="entry name" value="Sensory domain-like"/>
    <property type="match status" value="1"/>
</dbReference>
<dbReference type="GO" id="GO:0005524">
    <property type="term" value="F:ATP binding"/>
    <property type="evidence" value="ECO:0007669"/>
    <property type="project" value="UniProtKB-KW"/>
</dbReference>
<evidence type="ECO:0000256" key="9">
    <source>
        <dbReference type="ARBA" id="ARBA00022777"/>
    </source>
</evidence>
<keyword evidence="10 18" id="KW-0067">ATP-binding</keyword>
<feature type="domain" description="Histidine kinase" evidence="16">
    <location>
        <begin position="379"/>
        <end position="570"/>
    </location>
</feature>
<dbReference type="PANTHER" id="PTHR43547:SF10">
    <property type="entry name" value="SENSOR HISTIDINE KINASE DCUS"/>
    <property type="match status" value="1"/>
</dbReference>
<evidence type="ECO:0000256" key="7">
    <source>
        <dbReference type="ARBA" id="ARBA00022692"/>
    </source>
</evidence>
<dbReference type="Proteomes" id="UP001602245">
    <property type="component" value="Unassembled WGS sequence"/>
</dbReference>
<dbReference type="InterPro" id="IPR029151">
    <property type="entry name" value="Sensor-like_sf"/>
</dbReference>
<dbReference type="InterPro" id="IPR003594">
    <property type="entry name" value="HATPase_dom"/>
</dbReference>
<dbReference type="InterPro" id="IPR016120">
    <property type="entry name" value="Sig_transdc_His_kin_SpoOB"/>
</dbReference>
<feature type="transmembrane region" description="Helical" evidence="15">
    <location>
        <begin position="177"/>
        <end position="196"/>
    </location>
</feature>
<evidence type="ECO:0000256" key="14">
    <source>
        <dbReference type="SAM" id="MobiDB-lite"/>
    </source>
</evidence>
<accession>A0ABW6W5S9</accession>
<feature type="region of interest" description="Disordered" evidence="14">
    <location>
        <begin position="252"/>
        <end position="304"/>
    </location>
</feature>
<comment type="subcellular location">
    <subcellularLocation>
        <location evidence="2">Cell membrane</location>
        <topology evidence="2">Multi-pass membrane protein</topology>
    </subcellularLocation>
</comment>
<keyword evidence="12" id="KW-0902">Two-component regulatory system</keyword>
<dbReference type="InterPro" id="IPR036890">
    <property type="entry name" value="HATPase_C_sf"/>
</dbReference>
<evidence type="ECO:0000256" key="10">
    <source>
        <dbReference type="ARBA" id="ARBA00022840"/>
    </source>
</evidence>
<dbReference type="PROSITE" id="PS50109">
    <property type="entry name" value="HIS_KIN"/>
    <property type="match status" value="1"/>
</dbReference>
<dbReference type="RefSeq" id="WP_020509005.1">
    <property type="nucleotide sequence ID" value="NZ_JBIAZU010000001.1"/>
</dbReference>
<dbReference type="InterPro" id="IPR033463">
    <property type="entry name" value="sCache_3"/>
</dbReference>
<keyword evidence="19" id="KW-1185">Reference proteome</keyword>
<protein>
    <recommendedName>
        <fullName evidence="3">histidine kinase</fullName>
        <ecNumber evidence="3">2.7.13.3</ecNumber>
    </recommendedName>
</protein>
<dbReference type="Pfam" id="PF17203">
    <property type="entry name" value="sCache_3_2"/>
    <property type="match status" value="1"/>
</dbReference>
<dbReference type="InterPro" id="IPR000014">
    <property type="entry name" value="PAS"/>
</dbReference>
<evidence type="ECO:0000256" key="6">
    <source>
        <dbReference type="ARBA" id="ARBA00022679"/>
    </source>
</evidence>
<keyword evidence="9" id="KW-0418">Kinase</keyword>
<evidence type="ECO:0000256" key="11">
    <source>
        <dbReference type="ARBA" id="ARBA00022989"/>
    </source>
</evidence>
<dbReference type="SUPFAM" id="SSF55874">
    <property type="entry name" value="ATPase domain of HSP90 chaperone/DNA topoisomerase II/histidine kinase"/>
    <property type="match status" value="1"/>
</dbReference>
<feature type="compositionally biased region" description="Pro residues" evidence="14">
    <location>
        <begin position="264"/>
        <end position="273"/>
    </location>
</feature>
<evidence type="ECO:0000256" key="3">
    <source>
        <dbReference type="ARBA" id="ARBA00012438"/>
    </source>
</evidence>
<dbReference type="Gene3D" id="3.30.450.20">
    <property type="entry name" value="PAS domain"/>
    <property type="match status" value="2"/>
</dbReference>
<reference evidence="18 19" key="1">
    <citation type="submission" date="2024-10" db="EMBL/GenBank/DDBJ databases">
        <title>The Natural Products Discovery Center: Release of the First 8490 Sequenced Strains for Exploring Actinobacteria Biosynthetic Diversity.</title>
        <authorList>
            <person name="Kalkreuter E."/>
            <person name="Kautsar S.A."/>
            <person name="Yang D."/>
            <person name="Bader C.D."/>
            <person name="Teijaro C.N."/>
            <person name="Fluegel L."/>
            <person name="Davis C.M."/>
            <person name="Simpson J.R."/>
            <person name="Lauterbach L."/>
            <person name="Steele A.D."/>
            <person name="Gui C."/>
            <person name="Meng S."/>
            <person name="Li G."/>
            <person name="Viehrig K."/>
            <person name="Ye F."/>
            <person name="Su P."/>
            <person name="Kiefer A.F."/>
            <person name="Nichols A."/>
            <person name="Cepeda A.J."/>
            <person name="Yan W."/>
            <person name="Fan B."/>
            <person name="Jiang Y."/>
            <person name="Adhikari A."/>
            <person name="Zheng C.-J."/>
            <person name="Schuster L."/>
            <person name="Cowan T.M."/>
            <person name="Smanski M.J."/>
            <person name="Chevrette M.G."/>
            <person name="De Carvalho L.P.S."/>
            <person name="Shen B."/>
        </authorList>
    </citation>
    <scope>NUCLEOTIDE SEQUENCE [LARGE SCALE GENOMIC DNA]</scope>
    <source>
        <strain evidence="18 19">NPDC000087</strain>
    </source>
</reference>
<evidence type="ECO:0000256" key="13">
    <source>
        <dbReference type="ARBA" id="ARBA00023136"/>
    </source>
</evidence>
<dbReference type="PRINTS" id="PR00344">
    <property type="entry name" value="BCTRLSENSOR"/>
</dbReference>
<evidence type="ECO:0000256" key="15">
    <source>
        <dbReference type="SAM" id="Phobius"/>
    </source>
</evidence>
<dbReference type="EC" id="2.7.13.3" evidence="3"/>
<evidence type="ECO:0000256" key="1">
    <source>
        <dbReference type="ARBA" id="ARBA00000085"/>
    </source>
</evidence>
<evidence type="ECO:0000313" key="18">
    <source>
        <dbReference type="EMBL" id="MFF5288656.1"/>
    </source>
</evidence>
<keyword evidence="13 15" id="KW-0472">Membrane</keyword>
<evidence type="ECO:0000256" key="8">
    <source>
        <dbReference type="ARBA" id="ARBA00022741"/>
    </source>
</evidence>
<keyword evidence="4" id="KW-1003">Cell membrane</keyword>
<proteinExistence type="predicted"/>
<dbReference type="Pfam" id="PF13188">
    <property type="entry name" value="PAS_8"/>
    <property type="match status" value="1"/>
</dbReference>
<evidence type="ECO:0000256" key="4">
    <source>
        <dbReference type="ARBA" id="ARBA00022475"/>
    </source>
</evidence>
<name>A0ABW6W5S9_9ACTN</name>
<gene>
    <name evidence="18" type="ORF">ACFY35_04405</name>
</gene>
<dbReference type="EMBL" id="JBIAZU010000001">
    <property type="protein sequence ID" value="MFF5288656.1"/>
    <property type="molecule type" value="Genomic_DNA"/>
</dbReference>
<dbReference type="PANTHER" id="PTHR43547">
    <property type="entry name" value="TWO-COMPONENT HISTIDINE KINASE"/>
    <property type="match status" value="1"/>
</dbReference>
<dbReference type="Pfam" id="PF02518">
    <property type="entry name" value="HATPase_c"/>
    <property type="match status" value="1"/>
</dbReference>
<evidence type="ECO:0000256" key="12">
    <source>
        <dbReference type="ARBA" id="ARBA00023012"/>
    </source>
</evidence>
<keyword evidence="5" id="KW-0597">Phosphoprotein</keyword>
<dbReference type="Gene3D" id="3.30.565.10">
    <property type="entry name" value="Histidine kinase-like ATPase, C-terminal domain"/>
    <property type="match status" value="1"/>
</dbReference>
<dbReference type="InterPro" id="IPR004358">
    <property type="entry name" value="Sig_transdc_His_kin-like_C"/>
</dbReference>
<comment type="caution">
    <text evidence="18">The sequence shown here is derived from an EMBL/GenBank/DDBJ whole genome shotgun (WGS) entry which is preliminary data.</text>
</comment>
<evidence type="ECO:0000313" key="19">
    <source>
        <dbReference type="Proteomes" id="UP001602245"/>
    </source>
</evidence>
<keyword evidence="11 15" id="KW-1133">Transmembrane helix</keyword>
<comment type="catalytic activity">
    <reaction evidence="1">
        <text>ATP + protein L-histidine = ADP + protein N-phospho-L-histidine.</text>
        <dbReference type="EC" id="2.7.13.3"/>
    </reaction>
</comment>
<dbReference type="SUPFAM" id="SSF55890">
    <property type="entry name" value="Sporulation response regulatory protein Spo0B"/>
    <property type="match status" value="1"/>
</dbReference>
<feature type="transmembrane region" description="Helical" evidence="15">
    <location>
        <begin position="20"/>
        <end position="40"/>
    </location>
</feature>
<feature type="domain" description="PAS" evidence="17">
    <location>
        <begin position="215"/>
        <end position="256"/>
    </location>
</feature>